<evidence type="ECO:0000256" key="1">
    <source>
        <dbReference type="SAM" id="Coils"/>
    </source>
</evidence>
<feature type="region of interest" description="Disordered" evidence="2">
    <location>
        <begin position="1124"/>
        <end position="1144"/>
    </location>
</feature>
<feature type="region of interest" description="Disordered" evidence="2">
    <location>
        <begin position="353"/>
        <end position="374"/>
    </location>
</feature>
<feature type="compositionally biased region" description="Basic and acidic residues" evidence="2">
    <location>
        <begin position="353"/>
        <end position="365"/>
    </location>
</feature>
<keyword evidence="4" id="KW-1185">Reference proteome</keyword>
<name>A0A4Q2E043_9AGAR</name>
<gene>
    <name evidence="3" type="ORF">EST38_g193</name>
</gene>
<dbReference type="Proteomes" id="UP000290288">
    <property type="component" value="Unassembled WGS sequence"/>
</dbReference>
<comment type="caution">
    <text evidence="3">The sequence shown here is derived from an EMBL/GenBank/DDBJ whole genome shotgun (WGS) entry which is preliminary data.</text>
</comment>
<feature type="region of interest" description="Disordered" evidence="2">
    <location>
        <begin position="692"/>
        <end position="724"/>
    </location>
</feature>
<accession>A0A4Q2E043</accession>
<evidence type="ECO:0000256" key="2">
    <source>
        <dbReference type="SAM" id="MobiDB-lite"/>
    </source>
</evidence>
<feature type="region of interest" description="Disordered" evidence="2">
    <location>
        <begin position="927"/>
        <end position="947"/>
    </location>
</feature>
<sequence length="1144" mass="129292">MDFGHVYPEPGAGPVQSDKETTFLLRRSLIEAEQKIKLWKEQANEGHEEIVQCKSSVRVLQIELETLRTELKSTQEELLRKKDAYERQRGLTEELRGNQKTAIKAIRDYYIAKLNQELHARKEGGMLSCIGPVENELEKAHAKVAELTKKAEETERAKYKYQYAYQQEYMKHHRTYNQAQAMDIELNDAKKRIRVQDEELKALRNDLIAAKQQLGDAINLSEAQGDELKVAQAVLTKADTLSVTDVAQKVNALNDEILQTAAFLGKMLVYEVLEPDADRQEIRQKAIKSTYQCTMDILGEPLADALAMHSVSEPKEESHPLLVQVVMQVALTNWCASFARRWTSYKRVDAESTDEAKESQLKESSNRPSTSEQLDHDRLVSKLYDSIRHHEDQAVASRWRSLTRAHLPFSSNGWDHSLMMAIRSIMGVAGWATRSDDEMSQIEKRLGSIFELILVLRKATGVDVASVDLEICIIAPGQIFDPLYMEDAYADGGIASKSEKSEPERVMSTSWLGLKRLEGKKSGGVKRQAELLLTPRVVLEKTVMALVPPPPSRKSVFYPDDGGQRRAEIFSMTRRSLMESEQKANLWKEQADETRTEYIQCKSNARVLQIELDSTQKKLARVQEECKRQGRLIEELRREIARKNSEGSMAEDPGHKYNAKALKTELKSTQEELTQIKEEYGKQRRLVDELRKDRKQIRTAQEPESSAKRPAASKEEQAERANQTRERLLQDYAMAKQLDEELNARKDTPGEHVPSNFDTSHRRPEVHPAPASNLLTGPVESQLEMARAEIVALKKEVERFKLELKDAQVFLTKADTLSVTDIIQKVNALNEEIFQMAAFLGEVLIYEVLEPDANRQEHRLAAIQSTYDNARHTLGETLASMLAHESVNEPTEECNPLLVQIVMQIALTNWCGRFGSRWTSYQRVDNESANEAKEGQPKDSGSKSGISKQLDRDRFLSELYDSIRDHEDQAVAGRWRSLTRAHLPFSTAGWDHSLMLAICSVMSVAGWGTRSDDDIAHLEKRLSSIFKPLLDLRKATGEDVTSADLEISIIQPGQTFDPMYMEDAYADGRSSSKSKKSAPEAVISTSGLGLQRFVVKRPKAGGVQRQLEILSMPKVVLEKTIKEALKPPPPIKKKKKATSGHTGL</sequence>
<organism evidence="3 4">
    <name type="scientific">Candolleomyces aberdarensis</name>
    <dbReference type="NCBI Taxonomy" id="2316362"/>
    <lineage>
        <taxon>Eukaryota</taxon>
        <taxon>Fungi</taxon>
        <taxon>Dikarya</taxon>
        <taxon>Basidiomycota</taxon>
        <taxon>Agaricomycotina</taxon>
        <taxon>Agaricomycetes</taxon>
        <taxon>Agaricomycetidae</taxon>
        <taxon>Agaricales</taxon>
        <taxon>Agaricineae</taxon>
        <taxon>Psathyrellaceae</taxon>
        <taxon>Candolleomyces</taxon>
    </lineage>
</organism>
<feature type="compositionally biased region" description="Basic and acidic residues" evidence="2">
    <location>
        <begin position="927"/>
        <end position="941"/>
    </location>
</feature>
<keyword evidence="1" id="KW-0175">Coiled coil</keyword>
<dbReference type="PANTHER" id="PTHR18937">
    <property type="entry name" value="STRUCTURAL MAINTENANCE OF CHROMOSOMES SMC FAMILY MEMBER"/>
    <property type="match status" value="1"/>
</dbReference>
<dbReference type="AlphaFoldDB" id="A0A4Q2E043"/>
<dbReference type="STRING" id="2316362.A0A4Q2E043"/>
<feature type="coiled-coil region" evidence="1">
    <location>
        <begin position="29"/>
        <end position="88"/>
    </location>
</feature>
<proteinExistence type="predicted"/>
<reference evidence="3 4" key="1">
    <citation type="submission" date="2019-01" db="EMBL/GenBank/DDBJ databases">
        <title>Draft genome sequence of Psathyrella aberdarensis IHI B618.</title>
        <authorList>
            <person name="Buettner E."/>
            <person name="Kellner H."/>
        </authorList>
    </citation>
    <scope>NUCLEOTIDE SEQUENCE [LARGE SCALE GENOMIC DNA]</scope>
    <source>
        <strain evidence="3 4">IHI B618</strain>
    </source>
</reference>
<dbReference type="OrthoDB" id="3222645at2759"/>
<protein>
    <submittedName>
        <fullName evidence="3">Uncharacterized protein</fullName>
    </submittedName>
</protein>
<evidence type="ECO:0000313" key="3">
    <source>
        <dbReference type="EMBL" id="RXW25671.1"/>
    </source>
</evidence>
<feature type="coiled-coil region" evidence="1">
    <location>
        <begin position="137"/>
        <end position="220"/>
    </location>
</feature>
<evidence type="ECO:0000313" key="4">
    <source>
        <dbReference type="Proteomes" id="UP000290288"/>
    </source>
</evidence>
<feature type="compositionally biased region" description="Basic and acidic residues" evidence="2">
    <location>
        <begin position="712"/>
        <end position="724"/>
    </location>
</feature>
<feature type="region of interest" description="Disordered" evidence="2">
    <location>
        <begin position="742"/>
        <end position="778"/>
    </location>
</feature>
<dbReference type="EMBL" id="SDEE01000002">
    <property type="protein sequence ID" value="RXW25671.1"/>
    <property type="molecule type" value="Genomic_DNA"/>
</dbReference>